<evidence type="ECO:0000313" key="4">
    <source>
        <dbReference type="Proteomes" id="UP000051131"/>
    </source>
</evidence>
<dbReference type="GO" id="GO:0003677">
    <property type="term" value="F:DNA binding"/>
    <property type="evidence" value="ECO:0007669"/>
    <property type="project" value="UniProtKB-KW"/>
</dbReference>
<dbReference type="Proteomes" id="UP000051131">
    <property type="component" value="Unassembled WGS sequence"/>
</dbReference>
<dbReference type="OrthoDB" id="9812134at2"/>
<evidence type="ECO:0000313" key="3">
    <source>
        <dbReference type="EMBL" id="KRM92598.1"/>
    </source>
</evidence>
<name>A0A0R2CXS2_9LACO</name>
<keyword evidence="4" id="KW-1185">Reference proteome</keyword>
<organism evidence="3 4">
    <name type="scientific">Liquorilactobacillus cacaonum DSM 21116</name>
    <dbReference type="NCBI Taxonomy" id="1423729"/>
    <lineage>
        <taxon>Bacteria</taxon>
        <taxon>Bacillati</taxon>
        <taxon>Bacillota</taxon>
        <taxon>Bacilli</taxon>
        <taxon>Lactobacillales</taxon>
        <taxon>Lactobacillaceae</taxon>
        <taxon>Liquorilactobacillus</taxon>
    </lineage>
</organism>
<evidence type="ECO:0000259" key="2">
    <source>
        <dbReference type="Pfam" id="PF00440"/>
    </source>
</evidence>
<dbReference type="SUPFAM" id="SSF46689">
    <property type="entry name" value="Homeodomain-like"/>
    <property type="match status" value="1"/>
</dbReference>
<dbReference type="InterPro" id="IPR001647">
    <property type="entry name" value="HTH_TetR"/>
</dbReference>
<gene>
    <name evidence="3" type="ORF">FC80_GL001535</name>
</gene>
<dbReference type="Pfam" id="PF00440">
    <property type="entry name" value="TetR_N"/>
    <property type="match status" value="1"/>
</dbReference>
<comment type="caution">
    <text evidence="3">The sequence shown here is derived from an EMBL/GenBank/DDBJ whole genome shotgun (WGS) entry which is preliminary data.</text>
</comment>
<reference evidence="3 4" key="1">
    <citation type="journal article" date="2015" name="Genome Announc.">
        <title>Expanding the biotechnology potential of lactobacilli through comparative genomics of 213 strains and associated genera.</title>
        <authorList>
            <person name="Sun Z."/>
            <person name="Harris H.M."/>
            <person name="McCann A."/>
            <person name="Guo C."/>
            <person name="Argimon S."/>
            <person name="Zhang W."/>
            <person name="Yang X."/>
            <person name="Jeffery I.B."/>
            <person name="Cooney J.C."/>
            <person name="Kagawa T.F."/>
            <person name="Liu W."/>
            <person name="Song Y."/>
            <person name="Salvetti E."/>
            <person name="Wrobel A."/>
            <person name="Rasinkangas P."/>
            <person name="Parkhill J."/>
            <person name="Rea M.C."/>
            <person name="O'Sullivan O."/>
            <person name="Ritari J."/>
            <person name="Douillard F.P."/>
            <person name="Paul Ross R."/>
            <person name="Yang R."/>
            <person name="Briner A.E."/>
            <person name="Felis G.E."/>
            <person name="de Vos W.M."/>
            <person name="Barrangou R."/>
            <person name="Klaenhammer T.R."/>
            <person name="Caufield P.W."/>
            <person name="Cui Y."/>
            <person name="Zhang H."/>
            <person name="O'Toole P.W."/>
        </authorList>
    </citation>
    <scope>NUCLEOTIDE SEQUENCE [LARGE SCALE GENOMIC DNA]</scope>
    <source>
        <strain evidence="3 4">DSM 21116</strain>
    </source>
</reference>
<dbReference type="EMBL" id="AYZE01000005">
    <property type="protein sequence ID" value="KRM92598.1"/>
    <property type="molecule type" value="Genomic_DNA"/>
</dbReference>
<dbReference type="InterPro" id="IPR009057">
    <property type="entry name" value="Homeodomain-like_sf"/>
</dbReference>
<proteinExistence type="predicted"/>
<protein>
    <submittedName>
        <fullName evidence="3">Transcriptional regulator</fullName>
    </submittedName>
</protein>
<accession>A0A0R2CXS2</accession>
<keyword evidence="1" id="KW-0238">DNA-binding</keyword>
<dbReference type="STRING" id="1423729.FC80_GL001535"/>
<evidence type="ECO:0000256" key="1">
    <source>
        <dbReference type="ARBA" id="ARBA00023125"/>
    </source>
</evidence>
<dbReference type="RefSeq" id="WP_057828201.1">
    <property type="nucleotide sequence ID" value="NZ_AYZE01000005.1"/>
</dbReference>
<dbReference type="PATRIC" id="fig|1423729.3.peg.1558"/>
<dbReference type="AlphaFoldDB" id="A0A0R2CXS2"/>
<feature type="domain" description="HTH tetR-type" evidence="2">
    <location>
        <begin position="14"/>
        <end position="51"/>
    </location>
</feature>
<dbReference type="Gene3D" id="1.10.357.10">
    <property type="entry name" value="Tetracycline Repressor, domain 2"/>
    <property type="match status" value="1"/>
</dbReference>
<sequence length="186" mass="21797">MNKNKKIYEIIIHVIEQKGDRFTTSELASELRISKRTLYDMFPSKDAIINETIDFVFNDFKNNWKKAELEATITPSELLKGQGKSFPTTYDIDKLIKFTIQIRAGYPKQWARIQQNLDELSQLIYEAFIENENVRVLTDTEKKILQMILQQTLTQLLGESFLEENNLNFKQTIMSLFKLILFGIGY</sequence>